<comment type="similarity">
    <text evidence="1 4">Belongs to the short-chain dehydrogenases/reductases (SDR) family.</text>
</comment>
<dbReference type="InterPro" id="IPR036291">
    <property type="entry name" value="NAD(P)-bd_dom_sf"/>
</dbReference>
<proteinExistence type="inferred from homology"/>
<protein>
    <submittedName>
        <fullName evidence="5">NADP(+)-dependent dehydrogenase</fullName>
    </submittedName>
</protein>
<dbReference type="InterPro" id="IPR002347">
    <property type="entry name" value="SDR_fam"/>
</dbReference>
<accession>A0A9W9INF6</accession>
<dbReference type="Pfam" id="PF00106">
    <property type="entry name" value="adh_short"/>
    <property type="match status" value="1"/>
</dbReference>
<dbReference type="PRINTS" id="PR00081">
    <property type="entry name" value="GDHRDH"/>
</dbReference>
<evidence type="ECO:0000256" key="4">
    <source>
        <dbReference type="RuleBase" id="RU000363"/>
    </source>
</evidence>
<dbReference type="EMBL" id="JAPQKO010000002">
    <property type="protein sequence ID" value="KAJ5180120.1"/>
    <property type="molecule type" value="Genomic_DNA"/>
</dbReference>
<evidence type="ECO:0000256" key="1">
    <source>
        <dbReference type="ARBA" id="ARBA00006484"/>
    </source>
</evidence>
<evidence type="ECO:0000313" key="5">
    <source>
        <dbReference type="EMBL" id="KAJ5180120.1"/>
    </source>
</evidence>
<evidence type="ECO:0000256" key="2">
    <source>
        <dbReference type="ARBA" id="ARBA00022857"/>
    </source>
</evidence>
<keyword evidence="3" id="KW-0560">Oxidoreductase</keyword>
<dbReference type="PANTHER" id="PTHR42760:SF37">
    <property type="entry name" value="CLAVALDEHYDE DEHYDROGENASE"/>
    <property type="match status" value="1"/>
</dbReference>
<comment type="caution">
    <text evidence="5">The sequence shown here is derived from an EMBL/GenBank/DDBJ whole genome shotgun (WGS) entry which is preliminary data.</text>
</comment>
<sequence length="300" mass="33428">MSDLLDLVRVNNAPAVNEFVANHHDTYPFIAPTGTELTGKSIFISGASSGVGRATAIQCVRAGCAKIAIAARSGLDDVVKEMEDGACQSKLETPHILPLQMDVTSEDSVRKAAKTVAEQFQGKLDILVNNAGYLPEFKPISESDPLEWWKGWEVNIKGIFLCCHFFLPLLLNSESKIVINVSSIGAHTLTYGASSYQGSKFATCRLTEFLTRDYEQQNLIAISIHPGGVKTGMIRNFPEAMHATLVDTPSLPADSIIWLVKERREWLNGRYVHINWDMRELEKRKDEIVDRNLFKFRMTA</sequence>
<reference evidence="5" key="2">
    <citation type="journal article" date="2023" name="IMA Fungus">
        <title>Comparative genomic study of the Penicillium genus elucidates a diverse pangenome and 15 lateral gene transfer events.</title>
        <authorList>
            <person name="Petersen C."/>
            <person name="Sorensen T."/>
            <person name="Nielsen M.R."/>
            <person name="Sondergaard T.E."/>
            <person name="Sorensen J.L."/>
            <person name="Fitzpatrick D.A."/>
            <person name="Frisvad J.C."/>
            <person name="Nielsen K.L."/>
        </authorList>
    </citation>
    <scope>NUCLEOTIDE SEQUENCE</scope>
    <source>
        <strain evidence="5">IBT 21917</strain>
    </source>
</reference>
<dbReference type="SUPFAM" id="SSF51735">
    <property type="entry name" value="NAD(P)-binding Rossmann-fold domains"/>
    <property type="match status" value="1"/>
</dbReference>
<keyword evidence="2" id="KW-0521">NADP</keyword>
<dbReference type="Gene3D" id="3.40.50.720">
    <property type="entry name" value="NAD(P)-binding Rossmann-like Domain"/>
    <property type="match status" value="1"/>
</dbReference>
<reference evidence="5" key="1">
    <citation type="submission" date="2022-11" db="EMBL/GenBank/DDBJ databases">
        <authorList>
            <person name="Petersen C."/>
        </authorList>
    </citation>
    <scope>NUCLEOTIDE SEQUENCE</scope>
    <source>
        <strain evidence="5">IBT 21917</strain>
    </source>
</reference>
<dbReference type="OrthoDB" id="1933717at2759"/>
<dbReference type="CDD" id="cd05233">
    <property type="entry name" value="SDR_c"/>
    <property type="match status" value="1"/>
</dbReference>
<keyword evidence="6" id="KW-1185">Reference proteome</keyword>
<evidence type="ECO:0000313" key="6">
    <source>
        <dbReference type="Proteomes" id="UP001146351"/>
    </source>
</evidence>
<dbReference type="PANTHER" id="PTHR42760">
    <property type="entry name" value="SHORT-CHAIN DEHYDROGENASES/REDUCTASES FAMILY MEMBER"/>
    <property type="match status" value="1"/>
</dbReference>
<evidence type="ECO:0000256" key="3">
    <source>
        <dbReference type="ARBA" id="ARBA00023002"/>
    </source>
</evidence>
<organism evidence="5 6">
    <name type="scientific">Penicillium capsulatum</name>
    <dbReference type="NCBI Taxonomy" id="69766"/>
    <lineage>
        <taxon>Eukaryota</taxon>
        <taxon>Fungi</taxon>
        <taxon>Dikarya</taxon>
        <taxon>Ascomycota</taxon>
        <taxon>Pezizomycotina</taxon>
        <taxon>Eurotiomycetes</taxon>
        <taxon>Eurotiomycetidae</taxon>
        <taxon>Eurotiales</taxon>
        <taxon>Aspergillaceae</taxon>
        <taxon>Penicillium</taxon>
    </lineage>
</organism>
<gene>
    <name evidence="5" type="ORF">N7492_003330</name>
</gene>
<dbReference type="AlphaFoldDB" id="A0A9W9INF6"/>
<name>A0A9W9INF6_9EURO</name>
<dbReference type="GO" id="GO:0016616">
    <property type="term" value="F:oxidoreductase activity, acting on the CH-OH group of donors, NAD or NADP as acceptor"/>
    <property type="evidence" value="ECO:0007669"/>
    <property type="project" value="TreeGrafter"/>
</dbReference>
<dbReference type="PRINTS" id="PR00080">
    <property type="entry name" value="SDRFAMILY"/>
</dbReference>
<dbReference type="Proteomes" id="UP001146351">
    <property type="component" value="Unassembled WGS sequence"/>
</dbReference>